<feature type="transmembrane region" description="Helical" evidence="8">
    <location>
        <begin position="121"/>
        <end position="148"/>
    </location>
</feature>
<sequence length="149" mass="16312">MLVYCYAKKQYPRPNNAIGSILITIGVAVAMYGGAPTEQSKGQFLWWCAGVSVLLATLFTGALTGLQQESLYANAVDLQLDMWVIIALSIISQFYCTHSVHELATKENTVTVSFILTLRKFISLLISAVVFKNNFTFLHVIGTVFVGVG</sequence>
<accession>A0A0L7KUG5</accession>
<comment type="similarity">
    <text evidence="2">Belongs to the nucleotide-sugar transporter family. SLC35B subfamily.</text>
</comment>
<keyword evidence="5 8" id="KW-0812">Transmembrane</keyword>
<dbReference type="GO" id="GO:0005464">
    <property type="term" value="F:UDP-xylose transmembrane transporter activity"/>
    <property type="evidence" value="ECO:0007669"/>
    <property type="project" value="TreeGrafter"/>
</dbReference>
<gene>
    <name evidence="9" type="ORF">OBRU01_20844</name>
</gene>
<dbReference type="EMBL" id="JTDY01005689">
    <property type="protein sequence ID" value="KOB66750.1"/>
    <property type="molecule type" value="Genomic_DNA"/>
</dbReference>
<keyword evidence="3" id="KW-0813">Transport</keyword>
<dbReference type="PANTHER" id="PTHR10778">
    <property type="entry name" value="SOLUTE CARRIER FAMILY 35 MEMBER B"/>
    <property type="match status" value="1"/>
</dbReference>
<dbReference type="GO" id="GO:0005789">
    <property type="term" value="C:endoplasmic reticulum membrane"/>
    <property type="evidence" value="ECO:0007669"/>
    <property type="project" value="TreeGrafter"/>
</dbReference>
<evidence type="ECO:0000256" key="3">
    <source>
        <dbReference type="ARBA" id="ARBA00022448"/>
    </source>
</evidence>
<feature type="transmembrane region" description="Helical" evidence="8">
    <location>
        <begin position="17"/>
        <end position="35"/>
    </location>
</feature>
<reference evidence="9 10" key="1">
    <citation type="journal article" date="2015" name="Genome Biol. Evol.">
        <title>The genome of winter moth (Operophtera brumata) provides a genomic perspective on sexual dimorphism and phenology.</title>
        <authorList>
            <person name="Derks M.F."/>
            <person name="Smit S."/>
            <person name="Salis L."/>
            <person name="Schijlen E."/>
            <person name="Bossers A."/>
            <person name="Mateman C."/>
            <person name="Pijl A.S."/>
            <person name="de Ridder D."/>
            <person name="Groenen M.A."/>
            <person name="Visser M.E."/>
            <person name="Megens H.J."/>
        </authorList>
    </citation>
    <scope>NUCLEOTIDE SEQUENCE [LARGE SCALE GENOMIC DNA]</scope>
    <source>
        <strain evidence="9">WM2013NL</strain>
        <tissue evidence="9">Head and thorax</tissue>
    </source>
</reference>
<dbReference type="GO" id="GO:0005462">
    <property type="term" value="F:UDP-N-acetylglucosamine transmembrane transporter activity"/>
    <property type="evidence" value="ECO:0007669"/>
    <property type="project" value="TreeGrafter"/>
</dbReference>
<feature type="transmembrane region" description="Helical" evidence="8">
    <location>
        <begin position="82"/>
        <end position="100"/>
    </location>
</feature>
<dbReference type="InterPro" id="IPR013657">
    <property type="entry name" value="SCL35B1-4/HUT1"/>
</dbReference>
<feature type="non-terminal residue" evidence="9">
    <location>
        <position position="1"/>
    </location>
</feature>
<evidence type="ECO:0000256" key="2">
    <source>
        <dbReference type="ARBA" id="ARBA00010694"/>
    </source>
</evidence>
<dbReference type="AlphaFoldDB" id="A0A0L7KUG5"/>
<evidence type="ECO:0000256" key="8">
    <source>
        <dbReference type="SAM" id="Phobius"/>
    </source>
</evidence>
<dbReference type="PANTHER" id="PTHR10778:SF4">
    <property type="entry name" value="NUCLEOTIDE SUGAR TRANSPORTER SLC35B4"/>
    <property type="match status" value="1"/>
</dbReference>
<evidence type="ECO:0000256" key="5">
    <source>
        <dbReference type="ARBA" id="ARBA00022692"/>
    </source>
</evidence>
<proteinExistence type="inferred from homology"/>
<keyword evidence="10" id="KW-1185">Reference proteome</keyword>
<evidence type="ECO:0000313" key="9">
    <source>
        <dbReference type="EMBL" id="KOB66750.1"/>
    </source>
</evidence>
<keyword evidence="6 8" id="KW-1133">Transmembrane helix</keyword>
<keyword evidence="7 8" id="KW-0472">Membrane</keyword>
<feature type="non-terminal residue" evidence="9">
    <location>
        <position position="149"/>
    </location>
</feature>
<protein>
    <submittedName>
        <fullName evidence="9">UDP-xylose and UDP-N-acetylglucosamine transporter</fullName>
    </submittedName>
</protein>
<name>A0A0L7KUG5_OPEBR</name>
<evidence type="ECO:0000313" key="10">
    <source>
        <dbReference type="Proteomes" id="UP000037510"/>
    </source>
</evidence>
<evidence type="ECO:0000256" key="4">
    <source>
        <dbReference type="ARBA" id="ARBA00022597"/>
    </source>
</evidence>
<dbReference type="Proteomes" id="UP000037510">
    <property type="component" value="Unassembled WGS sequence"/>
</dbReference>
<dbReference type="GO" id="GO:0000139">
    <property type="term" value="C:Golgi membrane"/>
    <property type="evidence" value="ECO:0007669"/>
    <property type="project" value="TreeGrafter"/>
</dbReference>
<organism evidence="9 10">
    <name type="scientific">Operophtera brumata</name>
    <name type="common">Winter moth</name>
    <name type="synonym">Phalaena brumata</name>
    <dbReference type="NCBI Taxonomy" id="104452"/>
    <lineage>
        <taxon>Eukaryota</taxon>
        <taxon>Metazoa</taxon>
        <taxon>Ecdysozoa</taxon>
        <taxon>Arthropoda</taxon>
        <taxon>Hexapoda</taxon>
        <taxon>Insecta</taxon>
        <taxon>Pterygota</taxon>
        <taxon>Neoptera</taxon>
        <taxon>Endopterygota</taxon>
        <taxon>Lepidoptera</taxon>
        <taxon>Glossata</taxon>
        <taxon>Ditrysia</taxon>
        <taxon>Geometroidea</taxon>
        <taxon>Geometridae</taxon>
        <taxon>Larentiinae</taxon>
        <taxon>Operophtera</taxon>
    </lineage>
</organism>
<evidence type="ECO:0000256" key="6">
    <source>
        <dbReference type="ARBA" id="ARBA00022989"/>
    </source>
</evidence>
<keyword evidence="4" id="KW-0762">Sugar transport</keyword>
<dbReference type="STRING" id="104452.A0A0L7KUG5"/>
<dbReference type="Pfam" id="PF08449">
    <property type="entry name" value="UAA"/>
    <property type="match status" value="1"/>
</dbReference>
<comment type="caution">
    <text evidence="9">The sequence shown here is derived from an EMBL/GenBank/DDBJ whole genome shotgun (WGS) entry which is preliminary data.</text>
</comment>
<feature type="transmembrane region" description="Helical" evidence="8">
    <location>
        <begin position="44"/>
        <end position="62"/>
    </location>
</feature>
<comment type="subcellular location">
    <subcellularLocation>
        <location evidence="1">Endomembrane system</location>
        <topology evidence="1">Multi-pass membrane protein</topology>
    </subcellularLocation>
</comment>
<evidence type="ECO:0000256" key="1">
    <source>
        <dbReference type="ARBA" id="ARBA00004127"/>
    </source>
</evidence>
<evidence type="ECO:0000256" key="7">
    <source>
        <dbReference type="ARBA" id="ARBA00023136"/>
    </source>
</evidence>